<sequence>MNATHAIPTTSSADDIELIFLGTGTSGSVPNLSCITAPPDTPPCRTCLSTLTPEGKKNVRRNTSVVLRVPGSDGKRRTILIDAGKNFQAAALEWFPKYGLRKIDAVLITHAHADAMNGLDDLRAWTLRGVIQDYIPIYVSRTTFDEVQRAFPYMVAKERASGGGDVRASRLPVPEFKWHIFEDAQPIVLEESGIEIMPLPTTNPPSPARASPTRDLESKSTPSPPPIQPYICHAFLVQKSVLYMADVSHITEDTWALLGRANDAAPVSELAVAVVDCLRPVAHTSHFGIREAVSAARRLRSTRTYLTGFGHEISHDEYARVCEVVGGLPSANLSLTSGERKCLDLVEEGRPVWLRPAHDGLRMWARKDGSVVDETYDV</sequence>
<organism evidence="1 2">
    <name type="scientific">Vararia minispora EC-137</name>
    <dbReference type="NCBI Taxonomy" id="1314806"/>
    <lineage>
        <taxon>Eukaryota</taxon>
        <taxon>Fungi</taxon>
        <taxon>Dikarya</taxon>
        <taxon>Basidiomycota</taxon>
        <taxon>Agaricomycotina</taxon>
        <taxon>Agaricomycetes</taxon>
        <taxon>Russulales</taxon>
        <taxon>Lachnocladiaceae</taxon>
        <taxon>Vararia</taxon>
    </lineage>
</organism>
<keyword evidence="2" id="KW-1185">Reference proteome</keyword>
<proteinExistence type="predicted"/>
<dbReference type="Proteomes" id="UP000814128">
    <property type="component" value="Unassembled WGS sequence"/>
</dbReference>
<reference evidence="1" key="1">
    <citation type="submission" date="2021-02" db="EMBL/GenBank/DDBJ databases">
        <authorList>
            <consortium name="DOE Joint Genome Institute"/>
            <person name="Ahrendt S."/>
            <person name="Looney B.P."/>
            <person name="Miyauchi S."/>
            <person name="Morin E."/>
            <person name="Drula E."/>
            <person name="Courty P.E."/>
            <person name="Chicoki N."/>
            <person name="Fauchery L."/>
            <person name="Kohler A."/>
            <person name="Kuo A."/>
            <person name="Labutti K."/>
            <person name="Pangilinan J."/>
            <person name="Lipzen A."/>
            <person name="Riley R."/>
            <person name="Andreopoulos W."/>
            <person name="He G."/>
            <person name="Johnson J."/>
            <person name="Barry K.W."/>
            <person name="Grigoriev I.V."/>
            <person name="Nagy L."/>
            <person name="Hibbett D."/>
            <person name="Henrissat B."/>
            <person name="Matheny P.B."/>
            <person name="Labbe J."/>
            <person name="Martin F."/>
        </authorList>
    </citation>
    <scope>NUCLEOTIDE SEQUENCE</scope>
    <source>
        <strain evidence="1">EC-137</strain>
    </source>
</reference>
<dbReference type="EMBL" id="MU273544">
    <property type="protein sequence ID" value="KAI0032491.1"/>
    <property type="molecule type" value="Genomic_DNA"/>
</dbReference>
<comment type="caution">
    <text evidence="1">The sequence shown here is derived from an EMBL/GenBank/DDBJ whole genome shotgun (WGS) entry which is preliminary data.</text>
</comment>
<evidence type="ECO:0000313" key="2">
    <source>
        <dbReference type="Proteomes" id="UP000814128"/>
    </source>
</evidence>
<name>A0ACB8QM84_9AGAM</name>
<reference evidence="1" key="2">
    <citation type="journal article" date="2022" name="New Phytol.">
        <title>Evolutionary transition to the ectomycorrhizal habit in the genomes of a hyperdiverse lineage of mushroom-forming fungi.</title>
        <authorList>
            <person name="Looney B."/>
            <person name="Miyauchi S."/>
            <person name="Morin E."/>
            <person name="Drula E."/>
            <person name="Courty P.E."/>
            <person name="Kohler A."/>
            <person name="Kuo A."/>
            <person name="LaButti K."/>
            <person name="Pangilinan J."/>
            <person name="Lipzen A."/>
            <person name="Riley R."/>
            <person name="Andreopoulos W."/>
            <person name="He G."/>
            <person name="Johnson J."/>
            <person name="Nolan M."/>
            <person name="Tritt A."/>
            <person name="Barry K.W."/>
            <person name="Grigoriev I.V."/>
            <person name="Nagy L.G."/>
            <person name="Hibbett D."/>
            <person name="Henrissat B."/>
            <person name="Matheny P.B."/>
            <person name="Labbe J."/>
            <person name="Martin F.M."/>
        </authorList>
    </citation>
    <scope>NUCLEOTIDE SEQUENCE</scope>
    <source>
        <strain evidence="1">EC-137</strain>
    </source>
</reference>
<gene>
    <name evidence="1" type="ORF">K488DRAFT_49763</name>
</gene>
<accession>A0ACB8QM84</accession>
<protein>
    <submittedName>
        <fullName evidence="1">Beta-lactamase-like protein</fullName>
    </submittedName>
</protein>
<evidence type="ECO:0000313" key="1">
    <source>
        <dbReference type="EMBL" id="KAI0032491.1"/>
    </source>
</evidence>